<proteinExistence type="predicted"/>
<dbReference type="Proteomes" id="UP000193560">
    <property type="component" value="Unassembled WGS sequence"/>
</dbReference>
<keyword evidence="2" id="KW-1185">Reference proteome</keyword>
<dbReference type="EMBL" id="MCGE01000003">
    <property type="protein sequence ID" value="ORZ23192.1"/>
    <property type="molecule type" value="Genomic_DNA"/>
</dbReference>
<protein>
    <submittedName>
        <fullName evidence="1">Uncharacterized protein</fullName>
    </submittedName>
</protein>
<evidence type="ECO:0000313" key="2">
    <source>
        <dbReference type="Proteomes" id="UP000193560"/>
    </source>
</evidence>
<dbReference type="AlphaFoldDB" id="A0A1X2IW03"/>
<gene>
    <name evidence="1" type="ORF">BCR42DRAFT_404208</name>
</gene>
<comment type="caution">
    <text evidence="1">The sequence shown here is derived from an EMBL/GenBank/DDBJ whole genome shotgun (WGS) entry which is preliminary data.</text>
</comment>
<name>A0A1X2IW03_9FUNG</name>
<accession>A0A1X2IW03</accession>
<evidence type="ECO:0000313" key="1">
    <source>
        <dbReference type="EMBL" id="ORZ23192.1"/>
    </source>
</evidence>
<organism evidence="1 2">
    <name type="scientific">Absidia repens</name>
    <dbReference type="NCBI Taxonomy" id="90262"/>
    <lineage>
        <taxon>Eukaryota</taxon>
        <taxon>Fungi</taxon>
        <taxon>Fungi incertae sedis</taxon>
        <taxon>Mucoromycota</taxon>
        <taxon>Mucoromycotina</taxon>
        <taxon>Mucoromycetes</taxon>
        <taxon>Mucorales</taxon>
        <taxon>Cunninghamellaceae</taxon>
        <taxon>Absidia</taxon>
    </lineage>
</organism>
<reference evidence="1 2" key="1">
    <citation type="submission" date="2016-07" db="EMBL/GenBank/DDBJ databases">
        <title>Pervasive Adenine N6-methylation of Active Genes in Fungi.</title>
        <authorList>
            <consortium name="DOE Joint Genome Institute"/>
            <person name="Mondo S.J."/>
            <person name="Dannebaum R.O."/>
            <person name="Kuo R.C."/>
            <person name="Labutti K."/>
            <person name="Haridas S."/>
            <person name="Kuo A."/>
            <person name="Salamov A."/>
            <person name="Ahrendt S.R."/>
            <person name="Lipzen A."/>
            <person name="Sullivan W."/>
            <person name="Andreopoulos W.B."/>
            <person name="Clum A."/>
            <person name="Lindquist E."/>
            <person name="Daum C."/>
            <person name="Ramamoorthy G.K."/>
            <person name="Gryganskyi A."/>
            <person name="Culley D."/>
            <person name="Magnuson J.K."/>
            <person name="James T.Y."/>
            <person name="O'Malley M.A."/>
            <person name="Stajich J.E."/>
            <person name="Spatafora J.W."/>
            <person name="Visel A."/>
            <person name="Grigoriev I.V."/>
        </authorList>
    </citation>
    <scope>NUCLEOTIDE SEQUENCE [LARGE SCALE GENOMIC DNA]</scope>
    <source>
        <strain evidence="1 2">NRRL 1336</strain>
    </source>
</reference>
<sequence length="59" mass="7114">MEWFLLVKYRFAGPRRYGLEWKFPFLLDDTVDISASNELVVWIHMAYMVSHRNSVYTVD</sequence>